<keyword evidence="1" id="KW-0812">Transmembrane</keyword>
<keyword evidence="2" id="KW-0732">Signal</keyword>
<dbReference type="InterPro" id="IPR053224">
    <property type="entry name" value="Sensory_adhesion_molecule"/>
</dbReference>
<dbReference type="Gene3D" id="2.120.10.30">
    <property type="entry name" value="TolB, C-terminal domain"/>
    <property type="match status" value="1"/>
</dbReference>
<name>A0ABP0TCL7_9BRYO</name>
<dbReference type="PANTHER" id="PTHR31460">
    <property type="match status" value="1"/>
</dbReference>
<reference evidence="3 4" key="1">
    <citation type="submission" date="2024-02" db="EMBL/GenBank/DDBJ databases">
        <authorList>
            <consortium name="ELIXIR-Norway"/>
            <consortium name="Elixir Norway"/>
        </authorList>
    </citation>
    <scope>NUCLEOTIDE SEQUENCE [LARGE SCALE GENOMIC DNA]</scope>
</reference>
<dbReference type="Proteomes" id="UP001497512">
    <property type="component" value="Chromosome 1"/>
</dbReference>
<proteinExistence type="predicted"/>
<feature type="chain" id="PRO_5046494429" description="SMP-30/Gluconolactonase/LRE-like region domain-containing protein" evidence="2">
    <location>
        <begin position="30"/>
        <end position="372"/>
    </location>
</feature>
<dbReference type="EMBL" id="OZ019893">
    <property type="protein sequence ID" value="CAK9192325.1"/>
    <property type="molecule type" value="Genomic_DNA"/>
</dbReference>
<dbReference type="InterPro" id="IPR011042">
    <property type="entry name" value="6-blade_b-propeller_TolB-like"/>
</dbReference>
<evidence type="ECO:0000313" key="3">
    <source>
        <dbReference type="EMBL" id="CAK9192325.1"/>
    </source>
</evidence>
<keyword evidence="1" id="KW-0472">Membrane</keyword>
<evidence type="ECO:0000256" key="1">
    <source>
        <dbReference type="SAM" id="Phobius"/>
    </source>
</evidence>
<keyword evidence="1" id="KW-1133">Transmembrane helix</keyword>
<keyword evidence="4" id="KW-1185">Reference proteome</keyword>
<feature type="transmembrane region" description="Helical" evidence="1">
    <location>
        <begin position="340"/>
        <end position="364"/>
    </location>
</feature>
<evidence type="ECO:0000256" key="2">
    <source>
        <dbReference type="SAM" id="SignalP"/>
    </source>
</evidence>
<sequence>MAALTNIRRSSWVYILLSLSVFSIVRVTAGPPPVETIKFQAPDIFPGGFDWDDKHDRFLLGSTTFGSLFSLSLDGTLNEFVKDSDYAGKFAILGISVDGIHNRVVAVIQDLNFSAPVFSGIAAYDLDSNKRLFFTRLDTVVLKEGEKTLANDVAIDAVGNAYVTNSFGNYVWRVTKDGTAAVYAEDTILTTQPVVVNTSMDFYGLNGIVYHKNGFLLVVQTNSGALFKIDLNDAKVHNVIMRESLPSADGLVLRGDGTLVVVTREKVLLLGSASGWQAANVVGTVVLNSSDFVTSAAMRTSTRTYILPSYSSEIWGGMSRTNFEVREIQFAEEWQEDTPIWLIVVIVVAVLVVTAWRFQMAYFYKQYRRKRA</sequence>
<organism evidence="3 4">
    <name type="scientific">Sphagnum troendelagicum</name>
    <dbReference type="NCBI Taxonomy" id="128251"/>
    <lineage>
        <taxon>Eukaryota</taxon>
        <taxon>Viridiplantae</taxon>
        <taxon>Streptophyta</taxon>
        <taxon>Embryophyta</taxon>
        <taxon>Bryophyta</taxon>
        <taxon>Sphagnophytina</taxon>
        <taxon>Sphagnopsida</taxon>
        <taxon>Sphagnales</taxon>
        <taxon>Sphagnaceae</taxon>
        <taxon>Sphagnum</taxon>
    </lineage>
</organism>
<feature type="signal peptide" evidence="2">
    <location>
        <begin position="1"/>
        <end position="29"/>
    </location>
</feature>
<protein>
    <recommendedName>
        <fullName evidence="5">SMP-30/Gluconolactonase/LRE-like region domain-containing protein</fullName>
    </recommendedName>
</protein>
<gene>
    <name evidence="3" type="ORF">CSSPTR1EN2_LOCUS1834</name>
</gene>
<dbReference type="PANTHER" id="PTHR31460:SF3">
    <property type="entry name" value="MESOCENTIN"/>
    <property type="match status" value="1"/>
</dbReference>
<accession>A0ABP0TCL7</accession>
<evidence type="ECO:0008006" key="5">
    <source>
        <dbReference type="Google" id="ProtNLM"/>
    </source>
</evidence>
<evidence type="ECO:0000313" key="4">
    <source>
        <dbReference type="Proteomes" id="UP001497512"/>
    </source>
</evidence>
<dbReference type="SUPFAM" id="SSF101898">
    <property type="entry name" value="NHL repeat"/>
    <property type="match status" value="1"/>
</dbReference>